<evidence type="ECO:0000313" key="11">
    <source>
        <dbReference type="Proteomes" id="UP001501577"/>
    </source>
</evidence>
<evidence type="ECO:0000256" key="4">
    <source>
        <dbReference type="ARBA" id="ARBA00023002"/>
    </source>
</evidence>
<dbReference type="Pfam" id="PF08125">
    <property type="entry name" value="Mannitol_dh_C"/>
    <property type="match status" value="1"/>
</dbReference>
<dbReference type="SUPFAM" id="SSF51735">
    <property type="entry name" value="NAD(P)-binding Rossmann-fold domains"/>
    <property type="match status" value="1"/>
</dbReference>
<dbReference type="PROSITE" id="PS00974">
    <property type="entry name" value="MANNITOL_DHGENASE"/>
    <property type="match status" value="1"/>
</dbReference>
<keyword evidence="4 7" id="KW-0560">Oxidoreductase</keyword>
<evidence type="ECO:0000256" key="5">
    <source>
        <dbReference type="ARBA" id="ARBA00023027"/>
    </source>
</evidence>
<comment type="catalytic activity">
    <reaction evidence="6 7">
        <text>D-mannitol 1-phosphate + NAD(+) = beta-D-fructose 6-phosphate + NADH + H(+)</text>
        <dbReference type="Rhea" id="RHEA:19661"/>
        <dbReference type="ChEBI" id="CHEBI:15378"/>
        <dbReference type="ChEBI" id="CHEBI:57540"/>
        <dbReference type="ChEBI" id="CHEBI:57634"/>
        <dbReference type="ChEBI" id="CHEBI:57945"/>
        <dbReference type="ChEBI" id="CHEBI:61381"/>
        <dbReference type="EC" id="1.1.1.17"/>
    </reaction>
</comment>
<dbReference type="NCBIfam" id="NF002647">
    <property type="entry name" value="PRK02318.1-3"/>
    <property type="match status" value="1"/>
</dbReference>
<evidence type="ECO:0000256" key="3">
    <source>
        <dbReference type="ARBA" id="ARBA00016219"/>
    </source>
</evidence>
<dbReference type="HAMAP" id="MF_00196">
    <property type="entry name" value="Mannitol_dehydrog"/>
    <property type="match status" value="1"/>
</dbReference>
<dbReference type="InterPro" id="IPR013118">
    <property type="entry name" value="Mannitol_DH_C"/>
</dbReference>
<name>A0ABN3Y2M5_9ENTE</name>
<evidence type="ECO:0000256" key="6">
    <source>
        <dbReference type="ARBA" id="ARBA00048615"/>
    </source>
</evidence>
<evidence type="ECO:0000256" key="2">
    <source>
        <dbReference type="ARBA" id="ARBA00012939"/>
    </source>
</evidence>
<accession>A0ABN3Y2M5</accession>
<evidence type="ECO:0000259" key="9">
    <source>
        <dbReference type="Pfam" id="PF08125"/>
    </source>
</evidence>
<dbReference type="InterPro" id="IPR000669">
    <property type="entry name" value="Mannitol_DH"/>
</dbReference>
<dbReference type="NCBIfam" id="NF002646">
    <property type="entry name" value="PRK02318.1-2"/>
    <property type="match status" value="1"/>
</dbReference>
<dbReference type="InterPro" id="IPR036291">
    <property type="entry name" value="NAD(P)-bd_dom_sf"/>
</dbReference>
<organism evidence="10 11">
    <name type="scientific">Tetragenococcus solitarius</name>
    <dbReference type="NCBI Taxonomy" id="71453"/>
    <lineage>
        <taxon>Bacteria</taxon>
        <taxon>Bacillati</taxon>
        <taxon>Bacillota</taxon>
        <taxon>Bacilli</taxon>
        <taxon>Lactobacillales</taxon>
        <taxon>Enterococcaceae</taxon>
        <taxon>Tetragenococcus</taxon>
    </lineage>
</organism>
<dbReference type="Proteomes" id="UP001501577">
    <property type="component" value="Unassembled WGS sequence"/>
</dbReference>
<proteinExistence type="inferred from homology"/>
<gene>
    <name evidence="7" type="primary">mtlD</name>
    <name evidence="10" type="ORF">GCM10019998_09120</name>
</gene>
<evidence type="ECO:0000256" key="7">
    <source>
        <dbReference type="HAMAP-Rule" id="MF_00196"/>
    </source>
</evidence>
<dbReference type="EMBL" id="BAAAXQ010000026">
    <property type="protein sequence ID" value="GAA3015150.1"/>
    <property type="molecule type" value="Genomic_DNA"/>
</dbReference>
<protein>
    <recommendedName>
        <fullName evidence="3 7">Mannitol-1-phosphate 5-dehydrogenase</fullName>
        <ecNumber evidence="2 7">1.1.1.17</ecNumber>
    </recommendedName>
</protein>
<dbReference type="InterPro" id="IPR023028">
    <property type="entry name" value="Mannitol_1_phos_5_DH"/>
</dbReference>
<feature type="domain" description="Mannitol dehydrogenase C-terminal" evidence="9">
    <location>
        <begin position="204"/>
        <end position="376"/>
    </location>
</feature>
<feature type="binding site" evidence="7">
    <location>
        <begin position="3"/>
        <end position="14"/>
    </location>
    <ligand>
        <name>NAD(+)</name>
        <dbReference type="ChEBI" id="CHEBI:57540"/>
    </ligand>
</feature>
<evidence type="ECO:0000256" key="1">
    <source>
        <dbReference type="ARBA" id="ARBA00006541"/>
    </source>
</evidence>
<dbReference type="InterPro" id="IPR023027">
    <property type="entry name" value="Mannitol_DH_CS"/>
</dbReference>
<dbReference type="InterPro" id="IPR008927">
    <property type="entry name" value="6-PGluconate_DH-like_C_sf"/>
</dbReference>
<dbReference type="SUPFAM" id="SSF48179">
    <property type="entry name" value="6-phosphogluconate dehydrogenase C-terminal domain-like"/>
    <property type="match status" value="1"/>
</dbReference>
<keyword evidence="5 7" id="KW-0520">NAD</keyword>
<comment type="caution">
    <text evidence="10">The sequence shown here is derived from an EMBL/GenBank/DDBJ whole genome shotgun (WGS) entry which is preliminary data.</text>
</comment>
<keyword evidence="11" id="KW-1185">Reference proteome</keyword>
<evidence type="ECO:0000313" key="10">
    <source>
        <dbReference type="EMBL" id="GAA3015150.1"/>
    </source>
</evidence>
<dbReference type="Gene3D" id="3.40.50.720">
    <property type="entry name" value="NAD(P)-binding Rossmann-like Domain"/>
    <property type="match status" value="1"/>
</dbReference>
<dbReference type="InterPro" id="IPR013328">
    <property type="entry name" value="6PGD_dom2"/>
</dbReference>
<dbReference type="Gene3D" id="1.10.1040.10">
    <property type="entry name" value="N-(1-d-carboxylethyl)-l-norvaline Dehydrogenase, domain 2"/>
    <property type="match status" value="1"/>
</dbReference>
<dbReference type="RefSeq" id="WP_068707765.1">
    <property type="nucleotide sequence ID" value="NZ_BAAAXQ010000026.1"/>
</dbReference>
<dbReference type="EC" id="1.1.1.17" evidence="2 7"/>
<dbReference type="PRINTS" id="PR00084">
    <property type="entry name" value="MTLDHDRGNASE"/>
</dbReference>
<reference evidence="10 11" key="1">
    <citation type="journal article" date="2019" name="Int. J. Syst. Evol. Microbiol.">
        <title>The Global Catalogue of Microorganisms (GCM) 10K type strain sequencing project: providing services to taxonomists for standard genome sequencing and annotation.</title>
        <authorList>
            <consortium name="The Broad Institute Genomics Platform"/>
            <consortium name="The Broad Institute Genome Sequencing Center for Infectious Disease"/>
            <person name="Wu L."/>
            <person name="Ma J."/>
        </authorList>
    </citation>
    <scope>NUCLEOTIDE SEQUENCE [LARGE SCALE GENOMIC DNA]</scope>
    <source>
        <strain evidence="10 11">JCM 8736</strain>
    </source>
</reference>
<comment type="similarity">
    <text evidence="1 7">Belongs to the mannitol dehydrogenase family.</text>
</comment>
<dbReference type="NCBIfam" id="NF002652">
    <property type="entry name" value="PRK02318.2-5"/>
    <property type="match status" value="1"/>
</dbReference>
<evidence type="ECO:0000259" key="8">
    <source>
        <dbReference type="Pfam" id="PF01232"/>
    </source>
</evidence>
<sequence length="381" mass="42914">MKATHFGAGNIGRGFIGEILHQNGFSIEFVDINETIINALRQRKSYEIELAAKEKEHITVDQVTGLNNQKEPAAVVDSIATSDIVTTAIGPKVLPFIAELIAKGIQKRRQKGNQTPIDIIACENMIGGSQFLLEKVQEFLTEEDFDYVTDYVGFPNAAVDRIVPIQEHEDPLFVSVEPFSEWLVDDTQSKAKQIRLDKVGYVPDLAPYIERKLFSVNTGHATTAYTGAYYGYTTIGQAVADEKVLKQLKAVLQETGDLLIDKWQFERSEHEQYVQKIIGRFKNPYISDDITRVARTPIRKLGHDERFIRPIREAKERSLSYQALVEVVAMILQYNDPNDEESVRLQALLKEKTTAEVVQEVTGLKDTTIVDEIVQKAGKSK</sequence>
<dbReference type="PANTHER" id="PTHR30524:SF0">
    <property type="entry name" value="ALTRONATE OXIDOREDUCTASE-RELATED"/>
    <property type="match status" value="1"/>
</dbReference>
<dbReference type="InterPro" id="IPR013131">
    <property type="entry name" value="Mannitol_DH_N"/>
</dbReference>
<dbReference type="Pfam" id="PF01232">
    <property type="entry name" value="Mannitol_dh"/>
    <property type="match status" value="1"/>
</dbReference>
<feature type="domain" description="Mannitol dehydrogenase N-terminal" evidence="8">
    <location>
        <begin position="1"/>
        <end position="198"/>
    </location>
</feature>
<dbReference type="PANTHER" id="PTHR30524">
    <property type="entry name" value="MANNITOL-1-PHOSPHATE 5-DEHYDROGENASE"/>
    <property type="match status" value="1"/>
</dbReference>